<dbReference type="Proteomes" id="UP000887561">
    <property type="component" value="Unplaced"/>
</dbReference>
<keyword evidence="4" id="KW-1185">Reference proteome</keyword>
<evidence type="ECO:0000313" key="5">
    <source>
        <dbReference type="WBParaSite" id="scaffold48058_cov315.g24787"/>
    </source>
</evidence>
<dbReference type="WBParaSite" id="scaffold48058_cov315.g24787">
    <property type="protein sequence ID" value="scaffold48058_cov315.g24787"/>
    <property type="gene ID" value="scaffold48058_cov315.g24787"/>
</dbReference>
<evidence type="ECO:0000256" key="1">
    <source>
        <dbReference type="ARBA" id="ARBA00006019"/>
    </source>
</evidence>
<keyword evidence="2" id="KW-0833">Ubl conjugation pathway</keyword>
<dbReference type="SUPFAM" id="SSF74788">
    <property type="entry name" value="Cullin repeat-like"/>
    <property type="match status" value="1"/>
</dbReference>
<evidence type="ECO:0000259" key="3">
    <source>
        <dbReference type="Pfam" id="PF00888"/>
    </source>
</evidence>
<sequence length="97" mass="10986">SAINLADIRGAILSFVEVNELFLNESFLGQQKSPFTLAGGNSVTEFYEEMFEKHFLEATENFYKSLTSEAFAYLDCCPYMEAVIHLIKFVNGKKSKL</sequence>
<proteinExistence type="inferred from homology"/>
<dbReference type="Pfam" id="PF00888">
    <property type="entry name" value="Cullin"/>
    <property type="match status" value="1"/>
</dbReference>
<evidence type="ECO:0000256" key="2">
    <source>
        <dbReference type="ARBA" id="ARBA00022786"/>
    </source>
</evidence>
<evidence type="ECO:0000313" key="4">
    <source>
        <dbReference type="Proteomes" id="UP000887561"/>
    </source>
</evidence>
<dbReference type="Gene3D" id="1.20.1310.10">
    <property type="entry name" value="Cullin Repeats"/>
    <property type="match status" value="1"/>
</dbReference>
<name>A0A915MPQ4_MELJA</name>
<reference evidence="5" key="1">
    <citation type="submission" date="2022-11" db="UniProtKB">
        <authorList>
            <consortium name="WormBaseParasite"/>
        </authorList>
    </citation>
    <scope>IDENTIFICATION</scope>
</reference>
<dbReference type="AlphaFoldDB" id="A0A915MPQ4"/>
<dbReference type="InterPro" id="IPR001373">
    <property type="entry name" value="Cullin_N"/>
</dbReference>
<protein>
    <recommendedName>
        <fullName evidence="3">Cullin N-terminal domain-containing protein</fullName>
    </recommendedName>
</protein>
<comment type="similarity">
    <text evidence="1">Belongs to the cullin family.</text>
</comment>
<accession>A0A915MPQ4</accession>
<dbReference type="InterPro" id="IPR016159">
    <property type="entry name" value="Cullin_repeat-like_dom_sf"/>
</dbReference>
<organism evidence="4 5">
    <name type="scientific">Meloidogyne javanica</name>
    <name type="common">Root-knot nematode worm</name>
    <dbReference type="NCBI Taxonomy" id="6303"/>
    <lineage>
        <taxon>Eukaryota</taxon>
        <taxon>Metazoa</taxon>
        <taxon>Ecdysozoa</taxon>
        <taxon>Nematoda</taxon>
        <taxon>Chromadorea</taxon>
        <taxon>Rhabditida</taxon>
        <taxon>Tylenchina</taxon>
        <taxon>Tylenchomorpha</taxon>
        <taxon>Tylenchoidea</taxon>
        <taxon>Meloidogynidae</taxon>
        <taxon>Meloidogyninae</taxon>
        <taxon>Meloidogyne</taxon>
        <taxon>Meloidogyne incognita group</taxon>
    </lineage>
</organism>
<feature type="domain" description="Cullin N-terminal" evidence="3">
    <location>
        <begin position="37"/>
        <end position="88"/>
    </location>
</feature>